<dbReference type="GO" id="GO:0008233">
    <property type="term" value="F:peptidase activity"/>
    <property type="evidence" value="ECO:0007669"/>
    <property type="project" value="UniProtKB-KW"/>
</dbReference>
<keyword evidence="4" id="KW-1185">Reference proteome</keyword>
<keyword evidence="3" id="KW-0378">Hydrolase</keyword>
<evidence type="ECO:0000313" key="3">
    <source>
        <dbReference type="EMBL" id="MFD0787287.1"/>
    </source>
</evidence>
<gene>
    <name evidence="3" type="ORF">ACFQZ8_25580</name>
</gene>
<comment type="caution">
    <text evidence="3">The sequence shown here is derived from an EMBL/GenBank/DDBJ whole genome shotgun (WGS) entry which is preliminary data.</text>
</comment>
<keyword evidence="3" id="KW-0645">Protease</keyword>
<reference evidence="4" key="1">
    <citation type="journal article" date="2019" name="Int. J. Syst. Evol. Microbiol.">
        <title>The Global Catalogue of Microorganisms (GCM) 10K type strain sequencing project: providing services to taxonomists for standard genome sequencing and annotation.</title>
        <authorList>
            <consortium name="The Broad Institute Genomics Platform"/>
            <consortium name="The Broad Institute Genome Sequencing Center for Infectious Disease"/>
            <person name="Wu L."/>
            <person name="Ma J."/>
        </authorList>
    </citation>
    <scope>NUCLEOTIDE SEQUENCE [LARGE SCALE GENOMIC DNA]</scope>
    <source>
        <strain evidence="4">JCM 32148</strain>
    </source>
</reference>
<evidence type="ECO:0000256" key="1">
    <source>
        <dbReference type="SAM" id="MobiDB-lite"/>
    </source>
</evidence>
<keyword evidence="2" id="KW-0732">Signal</keyword>
<accession>A0ABW3A8M5</accession>
<evidence type="ECO:0000256" key="2">
    <source>
        <dbReference type="SAM" id="SignalP"/>
    </source>
</evidence>
<protein>
    <submittedName>
        <fullName evidence="3">Serine protease</fullName>
    </submittedName>
</protein>
<feature type="compositionally biased region" description="Low complexity" evidence="1">
    <location>
        <begin position="150"/>
        <end position="162"/>
    </location>
</feature>
<organism evidence="3 4">
    <name type="scientific">Micromonospora azadirachtae</name>
    <dbReference type="NCBI Taxonomy" id="1970735"/>
    <lineage>
        <taxon>Bacteria</taxon>
        <taxon>Bacillati</taxon>
        <taxon>Actinomycetota</taxon>
        <taxon>Actinomycetes</taxon>
        <taxon>Micromonosporales</taxon>
        <taxon>Micromonosporaceae</taxon>
        <taxon>Micromonospora</taxon>
    </lineage>
</organism>
<dbReference type="EMBL" id="JBHTHM010001898">
    <property type="protein sequence ID" value="MFD0787287.1"/>
    <property type="molecule type" value="Genomic_DNA"/>
</dbReference>
<feature type="region of interest" description="Disordered" evidence="1">
    <location>
        <begin position="28"/>
        <end position="53"/>
    </location>
</feature>
<feature type="chain" id="PRO_5045143053" evidence="2">
    <location>
        <begin position="30"/>
        <end position="174"/>
    </location>
</feature>
<evidence type="ECO:0000313" key="4">
    <source>
        <dbReference type="Proteomes" id="UP001597053"/>
    </source>
</evidence>
<name>A0ABW3A8M5_9ACTN</name>
<feature type="signal peptide" evidence="2">
    <location>
        <begin position="1"/>
        <end position="29"/>
    </location>
</feature>
<feature type="non-terminal residue" evidence="3">
    <location>
        <position position="174"/>
    </location>
</feature>
<feature type="region of interest" description="Disordered" evidence="1">
    <location>
        <begin position="150"/>
        <end position="174"/>
    </location>
</feature>
<feature type="compositionally biased region" description="Pro residues" evidence="1">
    <location>
        <begin position="34"/>
        <end position="51"/>
    </location>
</feature>
<dbReference type="Proteomes" id="UP001597053">
    <property type="component" value="Unassembled WGS sequence"/>
</dbReference>
<proteinExistence type="predicted"/>
<sequence>MKLSRHRGAWLAAVVSAALAATGGTPALAAPGSPADPGPNAAPPTDLPTPPGTHSVTLITGDVVTTRHTANGGTVEVRRPDGAPSAVRMVEDGEELYVYPQAVLPYVAADTLDKRLFNVTRLIADEYDDAHSDQLPLIVSYTGSPAGLRATAPTGATRTRTLSSISGAALNEDR</sequence>
<dbReference type="GO" id="GO:0006508">
    <property type="term" value="P:proteolysis"/>
    <property type="evidence" value="ECO:0007669"/>
    <property type="project" value="UniProtKB-KW"/>
</dbReference>